<evidence type="ECO:0000313" key="10">
    <source>
        <dbReference type="Ensembl" id="ENSCINP00000011133.3"/>
    </source>
</evidence>
<dbReference type="InterPro" id="IPR056327">
    <property type="entry name" value="ARMC9_CTLH-like_dom"/>
</dbReference>
<dbReference type="FunCoup" id="F6Z9J5">
    <property type="interactions" value="24"/>
</dbReference>
<dbReference type="STRING" id="7719.ENSCINP00000011133"/>
<dbReference type="Pfam" id="PF23138">
    <property type="entry name" value="CTLH_Armc9"/>
    <property type="match status" value="1"/>
</dbReference>
<evidence type="ECO:0000259" key="8">
    <source>
        <dbReference type="Pfam" id="PF12894"/>
    </source>
</evidence>
<dbReference type="HOGENOM" id="CLU_022078_0_0_1"/>
<dbReference type="InterPro" id="IPR015943">
    <property type="entry name" value="WD40/YVTN_repeat-like_dom_sf"/>
</dbReference>
<dbReference type="AlphaFoldDB" id="F6Z9J5"/>
<feature type="domain" description="Anaphase-promoting complex subunit 4-like WD40" evidence="8">
    <location>
        <begin position="533"/>
        <end position="601"/>
    </location>
</feature>
<feature type="region of interest" description="Disordered" evidence="7">
    <location>
        <begin position="295"/>
        <end position="319"/>
    </location>
</feature>
<evidence type="ECO:0000256" key="2">
    <source>
        <dbReference type="ARBA" id="ARBA00004414"/>
    </source>
</evidence>
<dbReference type="PANTHER" id="PTHR13083:SF3">
    <property type="entry name" value="WD REPEAT-CONTAINING PROTEIN 91"/>
    <property type="match status" value="1"/>
</dbReference>
<dbReference type="Pfam" id="PF12894">
    <property type="entry name" value="ANAPC4_WD40"/>
    <property type="match status" value="1"/>
</dbReference>
<keyword evidence="11" id="KW-1185">Reference proteome</keyword>
<dbReference type="EMBL" id="EAAA01002669">
    <property type="status" value="NOT_ANNOTATED_CDS"/>
    <property type="molecule type" value="Genomic_DNA"/>
</dbReference>
<dbReference type="InterPro" id="IPR024977">
    <property type="entry name" value="Apc4-like_WD40_dom"/>
</dbReference>
<evidence type="ECO:0000256" key="1">
    <source>
        <dbReference type="ARBA" id="ARBA00004220"/>
    </source>
</evidence>
<evidence type="ECO:0000313" key="11">
    <source>
        <dbReference type="Proteomes" id="UP000008144"/>
    </source>
</evidence>
<dbReference type="GO" id="GO:0031901">
    <property type="term" value="C:early endosome membrane"/>
    <property type="evidence" value="ECO:0000318"/>
    <property type="project" value="GO_Central"/>
</dbReference>
<dbReference type="InterPro" id="IPR001680">
    <property type="entry name" value="WD40_rpt"/>
</dbReference>
<dbReference type="GO" id="GO:0031902">
    <property type="term" value="C:late endosome membrane"/>
    <property type="evidence" value="ECO:0000318"/>
    <property type="project" value="GO_Central"/>
</dbReference>
<feature type="domain" description="ARMC9 CTLH-like" evidence="9">
    <location>
        <begin position="53"/>
        <end position="171"/>
    </location>
</feature>
<dbReference type="InterPro" id="IPR039724">
    <property type="entry name" value="WDR91"/>
</dbReference>
<reference evidence="10" key="2">
    <citation type="journal article" date="2008" name="Genome Biol.">
        <title>Improved genome assembly and evidence-based global gene model set for the chordate Ciona intestinalis: new insight into intron and operon populations.</title>
        <authorList>
            <person name="Satou Y."/>
            <person name="Mineta K."/>
            <person name="Ogasawara M."/>
            <person name="Sasakura Y."/>
            <person name="Shoguchi E."/>
            <person name="Ueno K."/>
            <person name="Yamada L."/>
            <person name="Matsumoto J."/>
            <person name="Wasserscheid J."/>
            <person name="Dewar K."/>
            <person name="Wiley G.B."/>
            <person name="Macmil S.L."/>
            <person name="Roe B.A."/>
            <person name="Zeller R.W."/>
            <person name="Hastings K.E."/>
            <person name="Lemaire P."/>
            <person name="Lindquist E."/>
            <person name="Endo T."/>
            <person name="Hotta K."/>
            <person name="Inaba K."/>
        </authorList>
    </citation>
    <scope>NUCLEOTIDE SEQUENCE [LARGE SCALE GENOMIC DNA]</scope>
    <source>
        <strain evidence="10">wild type</strain>
    </source>
</reference>
<dbReference type="Pfam" id="PF00400">
    <property type="entry name" value="WD40"/>
    <property type="match status" value="1"/>
</dbReference>
<evidence type="ECO:0000256" key="5">
    <source>
        <dbReference type="ARBA" id="ARBA00022753"/>
    </source>
</evidence>
<name>F6Z9J5_CIOIN</name>
<dbReference type="GO" id="GO:0051898">
    <property type="term" value="P:negative regulation of phosphatidylinositol 3-kinase/protein kinase B signal transduction"/>
    <property type="evidence" value="ECO:0007669"/>
    <property type="project" value="InterPro"/>
</dbReference>
<dbReference type="GeneTree" id="ENSGT00390000001566"/>
<keyword evidence="5" id="KW-0967">Endosome</keyword>
<feature type="repeat" description="WD" evidence="6">
    <location>
        <begin position="587"/>
        <end position="622"/>
    </location>
</feature>
<comment type="subcellular location">
    <subcellularLocation>
        <location evidence="1">Early endosome membrane</location>
        <topology evidence="1">Peripheral membrane protein</topology>
    </subcellularLocation>
    <subcellularLocation>
        <location evidence="2">Late endosome membrane</location>
    </subcellularLocation>
</comment>
<sequence length="732" mass="81785">MSWTSSTGLMDSLVRDYLLQRGFNSALKSFDFDSKNDKEKGFRVDKILQYILSMVASCDLDSLRSYWSHLDQRLFCLLGEQAQTSTVKKMEFNLYRYYIVNALQNGKRKECFEFYEKMSTELQNLPEWKDWFSFPFTPHPESNKLYSNYFTKQWSDTFLVSLQNFLAVTFSCLPAPDLLSSFNKDQATIDKLESENELLRLTLSEININPVLREENKIPNYVRGLGVPGALVENEPSTVQTQKKKSAFSFPSKKTTTTTPTTTSPKLNKQLKTTQQQQQPKQLPKQIIFLNLITDPPIKPTAPNTQIEQPPPTIQPASDNLMQRNKKLSGYQNQRRELFGVCNTSRSIDLDPQIKPPKSDPPASQSNPTPNLPKESDQPPESASNEPFLKLSKDEYHDHHSSIMQCRFNPQGNSIASVDKDGVVKIWQFEPNPVTIATVMSRSPFLSLDWHTSATDLVLLGSSNGTIKIYNAASKVSQHDVNISGNCPRVNQLSCHPGGTSFVTSCISNGGFGGYTPNTQDVNTPGRVQIWDINESQVTLDSSLQECSDRHIECLAYSKDGNYLATGDSKGKLTVFDTRTYKLMQSRQAHSGPIYTVQFSQDERFVFTLGADGKFCAWNLASPIEPTIFPIHASAGGPFEVTGFSGYKQVQQPGGGRLFAFEPNGNHVMTCDGPSAVVYEVNISLGTLKKVLTLVDHRSPVLSLDWTSALKCAYCMTGGMDGKVNVTTLLKK</sequence>
<dbReference type="OMA" id="KMYLVNA"/>
<dbReference type="SMART" id="SM00320">
    <property type="entry name" value="WD40"/>
    <property type="match status" value="5"/>
</dbReference>
<dbReference type="Proteomes" id="UP000008144">
    <property type="component" value="Chromosome 8"/>
</dbReference>
<dbReference type="GO" id="GO:0045022">
    <property type="term" value="P:early endosome to late endosome transport"/>
    <property type="evidence" value="ECO:0000318"/>
    <property type="project" value="GO_Central"/>
</dbReference>
<dbReference type="PROSITE" id="PS50082">
    <property type="entry name" value="WD_REPEATS_2"/>
    <property type="match status" value="2"/>
</dbReference>
<dbReference type="GO" id="GO:0035014">
    <property type="term" value="F:phosphatidylinositol 3-kinase regulator activity"/>
    <property type="evidence" value="ECO:0000318"/>
    <property type="project" value="GO_Central"/>
</dbReference>
<accession>F6Z9J5</accession>
<dbReference type="PANTHER" id="PTHR13083">
    <property type="entry name" value="WD REPEAT-CONTAINING PROTEIN 91"/>
    <property type="match status" value="1"/>
</dbReference>
<dbReference type="PROSITE" id="PS50294">
    <property type="entry name" value="WD_REPEATS_REGION"/>
    <property type="match status" value="1"/>
</dbReference>
<proteinExistence type="inferred from homology"/>
<feature type="region of interest" description="Disordered" evidence="7">
    <location>
        <begin position="340"/>
        <end position="386"/>
    </location>
</feature>
<evidence type="ECO:0000256" key="7">
    <source>
        <dbReference type="SAM" id="MobiDB-lite"/>
    </source>
</evidence>
<dbReference type="InterPro" id="IPR036322">
    <property type="entry name" value="WD40_repeat_dom_sf"/>
</dbReference>
<reference evidence="11" key="1">
    <citation type="journal article" date="2002" name="Science">
        <title>The draft genome of Ciona intestinalis: insights into chordate and vertebrate origins.</title>
        <authorList>
            <person name="Dehal P."/>
            <person name="Satou Y."/>
            <person name="Campbell R.K."/>
            <person name="Chapman J."/>
            <person name="Degnan B."/>
            <person name="De Tomaso A."/>
            <person name="Davidson B."/>
            <person name="Di Gregorio A."/>
            <person name="Gelpke M."/>
            <person name="Goodstein D.M."/>
            <person name="Harafuji N."/>
            <person name="Hastings K.E."/>
            <person name="Ho I."/>
            <person name="Hotta K."/>
            <person name="Huang W."/>
            <person name="Kawashima T."/>
            <person name="Lemaire P."/>
            <person name="Martinez D."/>
            <person name="Meinertzhagen I.A."/>
            <person name="Necula S."/>
            <person name="Nonaka M."/>
            <person name="Putnam N."/>
            <person name="Rash S."/>
            <person name="Saiga H."/>
            <person name="Satake M."/>
            <person name="Terry A."/>
            <person name="Yamada L."/>
            <person name="Wang H.G."/>
            <person name="Awazu S."/>
            <person name="Azumi K."/>
            <person name="Boore J."/>
            <person name="Branno M."/>
            <person name="Chin-Bow S."/>
            <person name="DeSantis R."/>
            <person name="Doyle S."/>
            <person name="Francino P."/>
            <person name="Keys D.N."/>
            <person name="Haga S."/>
            <person name="Hayashi H."/>
            <person name="Hino K."/>
            <person name="Imai K.S."/>
            <person name="Inaba K."/>
            <person name="Kano S."/>
            <person name="Kobayashi K."/>
            <person name="Kobayashi M."/>
            <person name="Lee B.I."/>
            <person name="Makabe K.W."/>
            <person name="Manohar C."/>
            <person name="Matassi G."/>
            <person name="Medina M."/>
            <person name="Mochizuki Y."/>
            <person name="Mount S."/>
            <person name="Morishita T."/>
            <person name="Miura S."/>
            <person name="Nakayama A."/>
            <person name="Nishizaka S."/>
            <person name="Nomoto H."/>
            <person name="Ohta F."/>
            <person name="Oishi K."/>
            <person name="Rigoutsos I."/>
            <person name="Sano M."/>
            <person name="Sasaki A."/>
            <person name="Sasakura Y."/>
            <person name="Shoguchi E."/>
            <person name="Shin-i T."/>
            <person name="Spagnuolo A."/>
            <person name="Stainier D."/>
            <person name="Suzuki M.M."/>
            <person name="Tassy O."/>
            <person name="Takatori N."/>
            <person name="Tokuoka M."/>
            <person name="Yagi K."/>
            <person name="Yoshizaki F."/>
            <person name="Wada S."/>
            <person name="Zhang C."/>
            <person name="Hyatt P.D."/>
            <person name="Larimer F."/>
            <person name="Detter C."/>
            <person name="Doggett N."/>
            <person name="Glavina T."/>
            <person name="Hawkins T."/>
            <person name="Richardson P."/>
            <person name="Lucas S."/>
            <person name="Kohara Y."/>
            <person name="Levine M."/>
            <person name="Satoh N."/>
            <person name="Rokhsar D.S."/>
        </authorList>
    </citation>
    <scope>NUCLEOTIDE SEQUENCE [LARGE SCALE GENOMIC DNA]</scope>
</reference>
<organism evidence="10 11">
    <name type="scientific">Ciona intestinalis</name>
    <name type="common">Transparent sea squirt</name>
    <name type="synonym">Ascidia intestinalis</name>
    <dbReference type="NCBI Taxonomy" id="7719"/>
    <lineage>
        <taxon>Eukaryota</taxon>
        <taxon>Metazoa</taxon>
        <taxon>Chordata</taxon>
        <taxon>Tunicata</taxon>
        <taxon>Ascidiacea</taxon>
        <taxon>Phlebobranchia</taxon>
        <taxon>Cionidae</taxon>
        <taxon>Ciona</taxon>
    </lineage>
</organism>
<dbReference type="Ensembl" id="ENSCINT00000011133.3">
    <property type="protein sequence ID" value="ENSCINP00000011133.3"/>
    <property type="gene ID" value="ENSCING00000005410.3"/>
</dbReference>
<keyword evidence="6" id="KW-0853">WD repeat</keyword>
<dbReference type="InParanoid" id="F6Z9J5"/>
<dbReference type="Gene3D" id="2.130.10.10">
    <property type="entry name" value="YVTN repeat-like/Quinoprotein amine dehydrogenase"/>
    <property type="match status" value="2"/>
</dbReference>
<evidence type="ECO:0000259" key="9">
    <source>
        <dbReference type="Pfam" id="PF23138"/>
    </source>
</evidence>
<feature type="repeat" description="WD" evidence="6">
    <location>
        <begin position="396"/>
        <end position="437"/>
    </location>
</feature>
<reference evidence="10" key="4">
    <citation type="submission" date="2025-09" db="UniProtKB">
        <authorList>
            <consortium name="Ensembl"/>
        </authorList>
    </citation>
    <scope>IDENTIFICATION</scope>
</reference>
<feature type="region of interest" description="Disordered" evidence="7">
    <location>
        <begin position="236"/>
        <end position="283"/>
    </location>
</feature>
<dbReference type="GO" id="GO:0141039">
    <property type="term" value="F:phosphatidylinositol 3-kinase inhibitor activity"/>
    <property type="evidence" value="ECO:0007669"/>
    <property type="project" value="InterPro"/>
</dbReference>
<evidence type="ECO:0000256" key="6">
    <source>
        <dbReference type="PROSITE-ProRule" id="PRU00221"/>
    </source>
</evidence>
<dbReference type="SUPFAM" id="SSF50978">
    <property type="entry name" value="WD40 repeat-like"/>
    <property type="match status" value="1"/>
</dbReference>
<comment type="similarity">
    <text evidence="3">Belongs to the WD repeat WDR91 family.</text>
</comment>
<evidence type="ECO:0000256" key="3">
    <source>
        <dbReference type="ARBA" id="ARBA00006128"/>
    </source>
</evidence>
<protein>
    <recommendedName>
        <fullName evidence="4">WD repeat-containing protein 91</fullName>
    </recommendedName>
</protein>
<feature type="compositionally biased region" description="Low complexity" evidence="7">
    <location>
        <begin position="247"/>
        <end position="283"/>
    </location>
</feature>
<evidence type="ECO:0000256" key="4">
    <source>
        <dbReference type="ARBA" id="ARBA00021116"/>
    </source>
</evidence>
<reference evidence="10" key="3">
    <citation type="submission" date="2025-08" db="UniProtKB">
        <authorList>
            <consortium name="Ensembl"/>
        </authorList>
    </citation>
    <scope>IDENTIFICATION</scope>
</reference>